<evidence type="ECO:0000313" key="2">
    <source>
        <dbReference type="EMBL" id="SPQ00922.1"/>
    </source>
</evidence>
<dbReference type="Proteomes" id="UP000245125">
    <property type="component" value="Unassembled WGS sequence"/>
</dbReference>
<keyword evidence="3" id="KW-1185">Reference proteome</keyword>
<evidence type="ECO:0000313" key="3">
    <source>
        <dbReference type="Proteomes" id="UP000245125"/>
    </source>
</evidence>
<dbReference type="Gene3D" id="3.10.20.30">
    <property type="match status" value="1"/>
</dbReference>
<dbReference type="InterPro" id="IPR040506">
    <property type="entry name" value="RACo_linker"/>
</dbReference>
<dbReference type="Pfam" id="PF14574">
    <property type="entry name" value="RACo_C_ter"/>
    <property type="match status" value="1"/>
</dbReference>
<dbReference type="InterPro" id="IPR012675">
    <property type="entry name" value="Beta-grasp_dom_sf"/>
</dbReference>
<dbReference type="PANTHER" id="PTHR42895">
    <property type="entry name" value="IRON-SULFUR CLUSTER-BINDING PROTEIN-RELATED"/>
    <property type="match status" value="1"/>
</dbReference>
<sequence>MEIRILNGKTVAVGAGESIYKTLRDNGIYLVASCGGKGVCGKCRLKILEGRMRVESTGKLLKKDIEENIVLACQSFPEGDILIDIPEDSKLIIGDKIALSKTKDLLQYLHTVEPVLTPAVRRIVLELTPPSIQDNTGDLERMKRVLHEKGIHDMEFSHNFILEMPVILRDAEWEVCLSYTESHEAIGLSAFCKTKHYGVAVDIGTTTVVVYLVNCADGTLVDSGMTFNSQMRHGDDVITRIVYATEGGGLQELRDAIINDVNDLLAPIVEKNRINIEDIDSAVISGNTTMTQLFWGLDPSSIREEPYIPTVNIYPGWRAGTAHLKINPQAPVYTLPNVGSYVGGDIVAGVLASRMHKSPEISLFMDIGTNGEIAVGSSEWMITAACSMGPCFEGSGIRHGMRATEGAIESVKIEPSSFEPVLGVIGNGLPLGICGSGMIDAISELFFTGIIDQRGKLARDLSTDRIRTGDEGPEFVLYRGERKDIVLTEVDIENVIRAKAALYAGVSVLLKEVGLSLDILERIYIAGGFGNYLDVDKAIMIGMLPDLPLEKFSFIGNTSIAGAYLCLLSEKMRREAEETAKKMTYVELSASRGFMDEYMSALFLPHTNIDLFPTVRDLYEKR</sequence>
<dbReference type="InterPro" id="IPR052911">
    <property type="entry name" value="Corrinoid_activation_enz"/>
</dbReference>
<dbReference type="PANTHER" id="PTHR42895:SF2">
    <property type="entry name" value="IRON-SULFUR CLUSTER PROTEIN"/>
    <property type="match status" value="1"/>
</dbReference>
<proteinExistence type="predicted"/>
<name>A0A2U3QHQ0_9BACT</name>
<dbReference type="PROSITE" id="PS51085">
    <property type="entry name" value="2FE2S_FER_2"/>
    <property type="match status" value="1"/>
</dbReference>
<dbReference type="Gene3D" id="3.30.420.480">
    <property type="entry name" value="Domain of unknown function (DUF4445)"/>
    <property type="match status" value="1"/>
</dbReference>
<dbReference type="SUPFAM" id="SSF54292">
    <property type="entry name" value="2Fe-2S ferredoxin-like"/>
    <property type="match status" value="1"/>
</dbReference>
<organism evidence="2 3">
    <name type="scientific">Candidatus Sulfobium mesophilum</name>
    <dbReference type="NCBI Taxonomy" id="2016548"/>
    <lineage>
        <taxon>Bacteria</taxon>
        <taxon>Pseudomonadati</taxon>
        <taxon>Nitrospirota</taxon>
        <taxon>Nitrospiria</taxon>
        <taxon>Nitrospirales</taxon>
        <taxon>Nitrospiraceae</taxon>
        <taxon>Candidatus Sulfobium</taxon>
    </lineage>
</organism>
<gene>
    <name evidence="2" type="ORF">NBG4_380010</name>
</gene>
<dbReference type="EMBL" id="OUUY01000084">
    <property type="protein sequence ID" value="SPQ00922.1"/>
    <property type="molecule type" value="Genomic_DNA"/>
</dbReference>
<dbReference type="AlphaFoldDB" id="A0A2U3QHQ0"/>
<reference evidence="3" key="1">
    <citation type="submission" date="2018-03" db="EMBL/GenBank/DDBJ databases">
        <authorList>
            <person name="Zecchin S."/>
        </authorList>
    </citation>
    <scope>NUCLEOTIDE SEQUENCE [LARGE SCALE GENOMIC DNA]</scope>
</reference>
<dbReference type="InterPro" id="IPR036010">
    <property type="entry name" value="2Fe-2S_ferredoxin-like_sf"/>
</dbReference>
<dbReference type="InterPro" id="IPR027980">
    <property type="entry name" value="RACo_C"/>
</dbReference>
<dbReference type="InterPro" id="IPR041414">
    <property type="entry name" value="Raco-like_middle"/>
</dbReference>
<evidence type="ECO:0000259" key="1">
    <source>
        <dbReference type="PROSITE" id="PS51085"/>
    </source>
</evidence>
<dbReference type="Gene3D" id="3.10.20.880">
    <property type="match status" value="1"/>
</dbReference>
<dbReference type="Pfam" id="PF17650">
    <property type="entry name" value="RACo_linker"/>
    <property type="match status" value="1"/>
</dbReference>
<dbReference type="Pfam" id="PF00111">
    <property type="entry name" value="Fer2"/>
    <property type="match status" value="1"/>
</dbReference>
<protein>
    <submittedName>
        <fullName evidence="2">Iron-sulfur cluster binding protein</fullName>
    </submittedName>
</protein>
<feature type="domain" description="2Fe-2S ferredoxin-type" evidence="1">
    <location>
        <begin position="1"/>
        <end position="89"/>
    </location>
</feature>
<dbReference type="InterPro" id="IPR001041">
    <property type="entry name" value="2Fe-2S_ferredoxin-type"/>
</dbReference>
<dbReference type="InterPro" id="IPR042259">
    <property type="entry name" value="Raco-like_middle_sf"/>
</dbReference>
<dbReference type="CDD" id="cd00207">
    <property type="entry name" value="fer2"/>
    <property type="match status" value="1"/>
</dbReference>
<dbReference type="Pfam" id="PF17651">
    <property type="entry name" value="Raco_middle"/>
    <property type="match status" value="1"/>
</dbReference>
<accession>A0A2U3QHQ0</accession>
<dbReference type="OrthoDB" id="9810588at2"/>
<dbReference type="GO" id="GO:0051536">
    <property type="term" value="F:iron-sulfur cluster binding"/>
    <property type="evidence" value="ECO:0007669"/>
    <property type="project" value="InterPro"/>
</dbReference>